<evidence type="ECO:0000256" key="13">
    <source>
        <dbReference type="ARBA" id="ARBA00023065"/>
    </source>
</evidence>
<dbReference type="RefSeq" id="WP_246362157.1">
    <property type="nucleotide sequence ID" value="NZ_CP158484.1"/>
</dbReference>
<dbReference type="InterPro" id="IPR001757">
    <property type="entry name" value="P_typ_ATPase"/>
</dbReference>
<dbReference type="PROSITE" id="PS50846">
    <property type="entry name" value="HMA_2"/>
    <property type="match status" value="1"/>
</dbReference>
<evidence type="ECO:0000256" key="9">
    <source>
        <dbReference type="ARBA" id="ARBA00022840"/>
    </source>
</evidence>
<dbReference type="CDD" id="cd00371">
    <property type="entry name" value="HMA"/>
    <property type="match status" value="1"/>
</dbReference>
<dbReference type="Pfam" id="PF00702">
    <property type="entry name" value="Hydrolase"/>
    <property type="match status" value="1"/>
</dbReference>
<keyword evidence="6 15" id="KW-0812">Transmembrane</keyword>
<evidence type="ECO:0000256" key="5">
    <source>
        <dbReference type="ARBA" id="ARBA00022553"/>
    </source>
</evidence>
<dbReference type="GO" id="GO:0016887">
    <property type="term" value="F:ATP hydrolysis activity"/>
    <property type="evidence" value="ECO:0007669"/>
    <property type="project" value="InterPro"/>
</dbReference>
<keyword evidence="8 15" id="KW-0547">Nucleotide-binding</keyword>
<dbReference type="GO" id="GO:0005507">
    <property type="term" value="F:copper ion binding"/>
    <property type="evidence" value="ECO:0007669"/>
    <property type="project" value="TreeGrafter"/>
</dbReference>
<feature type="transmembrane region" description="Helical" evidence="15">
    <location>
        <begin position="91"/>
        <end position="113"/>
    </location>
</feature>
<dbReference type="PRINTS" id="PR00119">
    <property type="entry name" value="CATATPASE"/>
</dbReference>
<sequence>MTDTNADKLYTLHGMWCTSCALAVEGSLKRSDGVHDVSVHYPSATLCISGTPAATQLSVLALKVKRLGYRLTELEPVGDAHARLEEESRYLTLRLMVGSLFGMWTMLASILIYASALPNEQVEQVVAWVSGAFSLPVVLFAGVPFYRAGWRTLLAKRPGMDVLVSLGVFGAVLVSIGLLWRGSSEVYFDTAVMLIVLLLVGRLVETLCRHRGLKALDALTLPNANISVYQHEHWVMVPADEVAAGMRVELAPGELVALDGTLEAPGWVNTASLTGESLPRHFHTGQKVYAGCRYLGATPLVMQVSAGVGKRRLDRLCDEMRRYQAKKGELQKLADRFAAWLSPLALVLALLTLPTALLFGTGWEEAFVRALSVLVVACPCAVGLAVPLASLAGSGQAMQQGIALRDPAALETLARIRSVALDKTGTLTTGNNSVLHWQAREGVDKHTVQRKLSAAVAGSEHPLAHALAHWSNDQREQNPEQNPDQNIEVNESPGEGRRVQLNSGEWLTLGSANWLTRQQIALPFQAEDPALAFASQVMLADEAGWLATFYLADQPVEDAAPSVKRLLASGYVVAMISGDRQGAVSWLGEQIGLAREACYAQRSPEAKARLLQALLAPTLYVGDGLNDTLSLAAADVGIAPLSASEAAREGASAQLMTPGVGGVVKLLSIAKYTRRIMVQNLFFSALYNTLALGLVAVMAIPPLVAVLAMAASSLSVTLNAARLAWAEPEENDQRAPE</sequence>
<evidence type="ECO:0000256" key="1">
    <source>
        <dbReference type="ARBA" id="ARBA00004651"/>
    </source>
</evidence>
<dbReference type="InterPro" id="IPR023214">
    <property type="entry name" value="HAD_sf"/>
</dbReference>
<dbReference type="AlphaFoldDB" id="A0AAU7XHZ5"/>
<evidence type="ECO:0000256" key="12">
    <source>
        <dbReference type="ARBA" id="ARBA00022989"/>
    </source>
</evidence>
<keyword evidence="7 15" id="KW-0479">Metal-binding</keyword>
<evidence type="ECO:0000256" key="16">
    <source>
        <dbReference type="SAM" id="MobiDB-lite"/>
    </source>
</evidence>
<keyword evidence="10" id="KW-0460">Magnesium</keyword>
<feature type="compositionally biased region" description="Polar residues" evidence="16">
    <location>
        <begin position="479"/>
        <end position="489"/>
    </location>
</feature>
<feature type="transmembrane region" description="Helical" evidence="15">
    <location>
        <begin position="337"/>
        <end position="360"/>
    </location>
</feature>
<dbReference type="InterPro" id="IPR008250">
    <property type="entry name" value="ATPase_P-typ_transduc_dom_A_sf"/>
</dbReference>
<keyword evidence="9 15" id="KW-0067">ATP-binding</keyword>
<dbReference type="GO" id="GO:0055070">
    <property type="term" value="P:copper ion homeostasis"/>
    <property type="evidence" value="ECO:0007669"/>
    <property type="project" value="TreeGrafter"/>
</dbReference>
<keyword evidence="12 15" id="KW-1133">Transmembrane helix</keyword>
<dbReference type="Pfam" id="PF00122">
    <property type="entry name" value="E1-E2_ATPase"/>
    <property type="match status" value="1"/>
</dbReference>
<feature type="transmembrane region" description="Helical" evidence="15">
    <location>
        <begin position="125"/>
        <end position="146"/>
    </location>
</feature>
<dbReference type="SUPFAM" id="SSF55008">
    <property type="entry name" value="HMA, heavy metal-associated domain"/>
    <property type="match status" value="1"/>
</dbReference>
<evidence type="ECO:0000313" key="18">
    <source>
        <dbReference type="EMBL" id="XBY57200.1"/>
    </source>
</evidence>
<dbReference type="GO" id="GO:0043682">
    <property type="term" value="F:P-type divalent copper transporter activity"/>
    <property type="evidence" value="ECO:0007669"/>
    <property type="project" value="TreeGrafter"/>
</dbReference>
<dbReference type="PROSITE" id="PS01047">
    <property type="entry name" value="HMA_1"/>
    <property type="match status" value="1"/>
</dbReference>
<evidence type="ECO:0000256" key="7">
    <source>
        <dbReference type="ARBA" id="ARBA00022723"/>
    </source>
</evidence>
<dbReference type="InterPro" id="IPR023299">
    <property type="entry name" value="ATPase_P-typ_cyto_dom_N"/>
</dbReference>
<reference evidence="18" key="1">
    <citation type="submission" date="2024-02" db="EMBL/GenBank/DDBJ databases">
        <title>Complete genome sequence of Vreelandella sp. SM1641, a marine exopolysaccharide-producing bacterium isolated from deep-sea hydrothermal sediment of the southwest Indian Ocean.</title>
        <authorList>
            <person name="Zhu H."/>
            <person name="Sun M."/>
        </authorList>
    </citation>
    <scope>NUCLEOTIDE SEQUENCE</scope>
    <source>
        <strain evidence="18">SM1641</strain>
    </source>
</reference>
<organism evidence="18">
    <name type="scientific">Vreelandella sp. SM1641</name>
    <dbReference type="NCBI Taxonomy" id="3126101"/>
    <lineage>
        <taxon>Bacteria</taxon>
        <taxon>Pseudomonadati</taxon>
        <taxon>Pseudomonadota</taxon>
        <taxon>Gammaproteobacteria</taxon>
        <taxon>Oceanospirillales</taxon>
        <taxon>Halomonadaceae</taxon>
        <taxon>Vreelandella</taxon>
    </lineage>
</organism>
<feature type="domain" description="HMA" evidence="17">
    <location>
        <begin position="6"/>
        <end position="72"/>
    </location>
</feature>
<evidence type="ECO:0000259" key="17">
    <source>
        <dbReference type="PROSITE" id="PS50846"/>
    </source>
</evidence>
<dbReference type="InterPro" id="IPR036412">
    <property type="entry name" value="HAD-like_sf"/>
</dbReference>
<dbReference type="Pfam" id="PF00403">
    <property type="entry name" value="HMA"/>
    <property type="match status" value="1"/>
</dbReference>
<dbReference type="EMBL" id="CP158484">
    <property type="protein sequence ID" value="XBY57200.1"/>
    <property type="molecule type" value="Genomic_DNA"/>
</dbReference>
<keyword evidence="3" id="KW-0813">Transport</keyword>
<dbReference type="InterPro" id="IPR036163">
    <property type="entry name" value="HMA_dom_sf"/>
</dbReference>
<dbReference type="SUPFAM" id="SSF81665">
    <property type="entry name" value="Calcium ATPase, transmembrane domain M"/>
    <property type="match status" value="1"/>
</dbReference>
<accession>A0AAU7XHZ5</accession>
<dbReference type="InterPro" id="IPR027256">
    <property type="entry name" value="P-typ_ATPase_IB"/>
</dbReference>
<dbReference type="Gene3D" id="3.40.1110.10">
    <property type="entry name" value="Calcium-transporting ATPase, cytoplasmic domain N"/>
    <property type="match status" value="1"/>
</dbReference>
<dbReference type="PANTHER" id="PTHR43520:SF5">
    <property type="entry name" value="CATION-TRANSPORTING P-TYPE ATPASE-RELATED"/>
    <property type="match status" value="1"/>
</dbReference>
<dbReference type="InterPro" id="IPR006121">
    <property type="entry name" value="HMA_dom"/>
</dbReference>
<evidence type="ECO:0000256" key="14">
    <source>
        <dbReference type="ARBA" id="ARBA00023136"/>
    </source>
</evidence>
<evidence type="ECO:0000256" key="2">
    <source>
        <dbReference type="ARBA" id="ARBA00006024"/>
    </source>
</evidence>
<comment type="subcellular location">
    <subcellularLocation>
        <location evidence="1">Cell membrane</location>
        <topology evidence="1">Multi-pass membrane protein</topology>
    </subcellularLocation>
</comment>
<feature type="transmembrane region" description="Helical" evidence="15">
    <location>
        <begin position="186"/>
        <end position="204"/>
    </location>
</feature>
<gene>
    <name evidence="18" type="ORF">V8F66_12815</name>
</gene>
<keyword evidence="11" id="KW-1278">Translocase</keyword>
<evidence type="ECO:0000256" key="15">
    <source>
        <dbReference type="RuleBase" id="RU362081"/>
    </source>
</evidence>
<dbReference type="Gene3D" id="3.40.50.1000">
    <property type="entry name" value="HAD superfamily/HAD-like"/>
    <property type="match status" value="1"/>
</dbReference>
<keyword evidence="14 15" id="KW-0472">Membrane</keyword>
<keyword evidence="4 15" id="KW-1003">Cell membrane</keyword>
<feature type="transmembrane region" description="Helical" evidence="15">
    <location>
        <begin position="681"/>
        <end position="700"/>
    </location>
</feature>
<evidence type="ECO:0000256" key="3">
    <source>
        <dbReference type="ARBA" id="ARBA00022448"/>
    </source>
</evidence>
<evidence type="ECO:0000256" key="11">
    <source>
        <dbReference type="ARBA" id="ARBA00022967"/>
    </source>
</evidence>
<proteinExistence type="inferred from homology"/>
<dbReference type="Gene3D" id="1.20.1110.10">
    <property type="entry name" value="Calcium-transporting ATPase, transmembrane domain"/>
    <property type="match status" value="1"/>
</dbReference>
<dbReference type="PROSITE" id="PS00154">
    <property type="entry name" value="ATPASE_E1_E2"/>
    <property type="match status" value="1"/>
</dbReference>
<keyword evidence="5" id="KW-0597">Phosphoprotein</keyword>
<comment type="similarity">
    <text evidence="2 15">Belongs to the cation transport ATPase (P-type) (TC 3.A.3) family. Type IB subfamily.</text>
</comment>
<dbReference type="Gene3D" id="3.30.70.100">
    <property type="match status" value="1"/>
</dbReference>
<evidence type="ECO:0000256" key="10">
    <source>
        <dbReference type="ARBA" id="ARBA00022842"/>
    </source>
</evidence>
<dbReference type="SUPFAM" id="SSF81653">
    <property type="entry name" value="Calcium ATPase, transduction domain A"/>
    <property type="match status" value="1"/>
</dbReference>
<dbReference type="InterPro" id="IPR059000">
    <property type="entry name" value="ATPase_P-type_domA"/>
</dbReference>
<feature type="transmembrane region" description="Helical" evidence="15">
    <location>
        <begin position="366"/>
        <end position="389"/>
    </location>
</feature>
<feature type="region of interest" description="Disordered" evidence="16">
    <location>
        <begin position="472"/>
        <end position="496"/>
    </location>
</feature>
<dbReference type="NCBIfam" id="TIGR01494">
    <property type="entry name" value="ATPase_P-type"/>
    <property type="match status" value="2"/>
</dbReference>
<dbReference type="InterPro" id="IPR018303">
    <property type="entry name" value="ATPase_P-typ_P_site"/>
</dbReference>
<dbReference type="KEGG" id="vrs:V8F66_12815"/>
<dbReference type="GO" id="GO:0005886">
    <property type="term" value="C:plasma membrane"/>
    <property type="evidence" value="ECO:0007669"/>
    <property type="project" value="UniProtKB-SubCell"/>
</dbReference>
<dbReference type="SUPFAM" id="SSF56784">
    <property type="entry name" value="HAD-like"/>
    <property type="match status" value="1"/>
</dbReference>
<dbReference type="NCBIfam" id="TIGR01525">
    <property type="entry name" value="ATPase-IB_hvy"/>
    <property type="match status" value="1"/>
</dbReference>
<dbReference type="InterPro" id="IPR017969">
    <property type="entry name" value="Heavy-metal-associated_CS"/>
</dbReference>
<evidence type="ECO:0000256" key="4">
    <source>
        <dbReference type="ARBA" id="ARBA00022475"/>
    </source>
</evidence>
<evidence type="ECO:0000256" key="6">
    <source>
        <dbReference type="ARBA" id="ARBA00022692"/>
    </source>
</evidence>
<dbReference type="InterPro" id="IPR023298">
    <property type="entry name" value="ATPase_P-typ_TM_dom_sf"/>
</dbReference>
<feature type="transmembrane region" description="Helical" evidence="15">
    <location>
        <begin position="158"/>
        <end position="180"/>
    </location>
</feature>
<evidence type="ECO:0000256" key="8">
    <source>
        <dbReference type="ARBA" id="ARBA00022741"/>
    </source>
</evidence>
<dbReference type="PANTHER" id="PTHR43520">
    <property type="entry name" value="ATP7, ISOFORM B"/>
    <property type="match status" value="1"/>
</dbReference>
<dbReference type="Gene3D" id="2.70.150.10">
    <property type="entry name" value="Calcium-transporting ATPase, cytoplasmic transduction domain A"/>
    <property type="match status" value="1"/>
</dbReference>
<dbReference type="GO" id="GO:0005524">
    <property type="term" value="F:ATP binding"/>
    <property type="evidence" value="ECO:0007669"/>
    <property type="project" value="UniProtKB-UniRule"/>
</dbReference>
<name>A0AAU7XHZ5_9GAMM</name>
<keyword evidence="13" id="KW-0406">Ion transport</keyword>
<protein>
    <submittedName>
        <fullName evidence="18">Cation-translocating P-type ATPase</fullName>
    </submittedName>
</protein>